<keyword evidence="5" id="KW-0479">Metal-binding</keyword>
<dbReference type="Gene3D" id="1.10.10.1050">
    <property type="entry name" value="Dcp2, box A domain"/>
    <property type="match status" value="1"/>
</dbReference>
<evidence type="ECO:0000256" key="3">
    <source>
        <dbReference type="ARBA" id="ARBA00005279"/>
    </source>
</evidence>
<dbReference type="PROSITE" id="PS00893">
    <property type="entry name" value="NUDIX_BOX"/>
    <property type="match status" value="1"/>
</dbReference>
<dbReference type="Pfam" id="PF00293">
    <property type="entry name" value="NUDIX"/>
    <property type="match status" value="1"/>
</dbReference>
<dbReference type="SUPFAM" id="SSF55811">
    <property type="entry name" value="Nudix"/>
    <property type="match status" value="1"/>
</dbReference>
<evidence type="ECO:0000256" key="7">
    <source>
        <dbReference type="ARBA" id="ARBA00022884"/>
    </source>
</evidence>
<protein>
    <submittedName>
        <fullName evidence="11">mRNA-decapping enzyme subunit 2</fullName>
    </submittedName>
</protein>
<dbReference type="PANTHER" id="PTHR23114">
    <property type="entry name" value="M7GPPPN-MRNA HYDROLASE"/>
    <property type="match status" value="1"/>
</dbReference>
<feature type="domain" description="Nudix hydrolase" evidence="10">
    <location>
        <begin position="95"/>
        <end position="232"/>
    </location>
</feature>
<dbReference type="PROSITE" id="PS51462">
    <property type="entry name" value="NUDIX"/>
    <property type="match status" value="1"/>
</dbReference>
<dbReference type="GO" id="GO:0000932">
    <property type="term" value="C:P-body"/>
    <property type="evidence" value="ECO:0007669"/>
    <property type="project" value="TreeGrafter"/>
</dbReference>
<dbReference type="GO" id="GO:0000290">
    <property type="term" value="P:deadenylation-dependent decapping of nuclear-transcribed mRNA"/>
    <property type="evidence" value="ECO:0007669"/>
    <property type="project" value="InterPro"/>
</dbReference>
<feature type="compositionally biased region" description="Basic and acidic residues" evidence="9">
    <location>
        <begin position="734"/>
        <end position="745"/>
    </location>
</feature>
<comment type="cofactor">
    <cofactor evidence="1">
        <name>Mn(2+)</name>
        <dbReference type="ChEBI" id="CHEBI:29035"/>
    </cofactor>
</comment>
<dbReference type="GO" id="GO:0000184">
    <property type="term" value="P:nuclear-transcribed mRNA catabolic process, nonsense-mediated decay"/>
    <property type="evidence" value="ECO:0007669"/>
    <property type="project" value="InterPro"/>
</dbReference>
<dbReference type="EMBL" id="SBHS01000010">
    <property type="protein sequence ID" value="TWU74780.1"/>
    <property type="molecule type" value="Genomic_DNA"/>
</dbReference>
<feature type="region of interest" description="Disordered" evidence="9">
    <location>
        <begin position="565"/>
        <end position="595"/>
    </location>
</feature>
<dbReference type="GO" id="GO:0030145">
    <property type="term" value="F:manganese ion binding"/>
    <property type="evidence" value="ECO:0007669"/>
    <property type="project" value="InterPro"/>
</dbReference>
<comment type="similarity">
    <text evidence="3">Belongs to the Nudix hydrolase family. DCP2 subfamily.</text>
</comment>
<proteinExistence type="inferred from homology"/>
<dbReference type="Proteomes" id="UP000317257">
    <property type="component" value="Unassembled WGS sequence"/>
</dbReference>
<evidence type="ECO:0000256" key="2">
    <source>
        <dbReference type="ARBA" id="ARBA00004496"/>
    </source>
</evidence>
<feature type="region of interest" description="Disordered" evidence="9">
    <location>
        <begin position="415"/>
        <end position="435"/>
    </location>
</feature>
<keyword evidence="8" id="KW-0464">Manganese</keyword>
<sequence length="814" mass="89795">MAAAQMQLEDWLDDLCVRFIINLPQEDLSSVARICFQVEEAQWFYEDFIRPLDPTLPSMPLRTFCLRIFQHCPLLASFSVENHTKAFEEFLQYKTRVPVRGAIMLNNAMDSVVLVKGWKKGANWSFPRGKINKDEDDLDCAIREVYEETGLDLRAAGLVPTEKKPKYIEILMREQQLRLYVFRDIPMDTKFQPRTRKEISKIQWYKLSELPAFRKKGAPNQNDGGTGPAVNKFYMVAPFLVPLKKWVQSQKKLNERRTTSGVHGNLSHQVPLDEVGTTEDDTWASGYAEKSSHVPAIETLDGATQELQRLLKMQPPTQGLQSPPQEDKGTALLSILQSSNSRPPPATLGNMPLQNMPLDATVSELPQPRNPHHLTELTELNAIRAQSQQPPPSFPYASEHGNAFWNPLLSFTNQPHSMQQCPPETTKHQQTGYQQAQPPVYEAQDLMLQNGSPQNLFVNQHIGASQNTLPGSALGPSLQNSQMSTGPGSAQLSGTSLALLNAFKRGDTGITQGDRSIMNPSNTGIASQSGALSSQQLDYNVSTTLLNHLSDRSNRPADQTHVSELLGSSVQPNGDPHRSALLGMFKKGPSDTVKNMLQDGSVQQDQPGNSKQKMGQLGQDQNTLLRQFQADPSPPREHLSLKQLATRPKPSQTAVPSPHGGENPGLYRQQQQQTQQPPPLRILQRGQTLDDFANHTTQIREMSSKASSLTTQNPAHDFPVAASGSSLNFSSGDNTRRPDGAREQKQQLLSLFGKQQSPGDAALASGIGPRPGADLPSSRVSSMASRGAETPISPAEQTFLLDYLQSVTNKAGRK</sequence>
<evidence type="ECO:0000256" key="5">
    <source>
        <dbReference type="ARBA" id="ARBA00022723"/>
    </source>
</evidence>
<comment type="subcellular location">
    <subcellularLocation>
        <location evidence="2">Cytoplasm</location>
    </subcellularLocation>
</comment>
<keyword evidence="4" id="KW-0963">Cytoplasm</keyword>
<evidence type="ECO:0000256" key="6">
    <source>
        <dbReference type="ARBA" id="ARBA00022801"/>
    </source>
</evidence>
<dbReference type="InterPro" id="IPR020084">
    <property type="entry name" value="NUDIX_hydrolase_CS"/>
</dbReference>
<feature type="compositionally biased region" description="Low complexity" evidence="9">
    <location>
        <begin position="666"/>
        <end position="677"/>
    </location>
</feature>
<dbReference type="FunFam" id="1.10.10.1050:FF:000003">
    <property type="entry name" value="Decapping enzyme Dcp2, putative"/>
    <property type="match status" value="1"/>
</dbReference>
<feature type="compositionally biased region" description="Polar residues" evidence="9">
    <location>
        <begin position="746"/>
        <end position="758"/>
    </location>
</feature>
<dbReference type="InterPro" id="IPR000086">
    <property type="entry name" value="NUDIX_hydrolase_dom"/>
</dbReference>
<dbReference type="PANTHER" id="PTHR23114:SF17">
    <property type="entry name" value="M7GPPPN-MRNA HYDROLASE"/>
    <property type="match status" value="1"/>
</dbReference>
<dbReference type="SUPFAM" id="SSF140586">
    <property type="entry name" value="Dcp2 domain-like"/>
    <property type="match status" value="1"/>
</dbReference>
<comment type="caution">
    <text evidence="11">The sequence shown here is derived from an EMBL/GenBank/DDBJ whole genome shotgun (WGS) entry which is preliminary data.</text>
</comment>
<keyword evidence="6" id="KW-0378">Hydrolase</keyword>
<evidence type="ECO:0000313" key="11">
    <source>
        <dbReference type="EMBL" id="TWU74780.1"/>
    </source>
</evidence>
<dbReference type="Gene3D" id="3.90.79.10">
    <property type="entry name" value="Nucleoside Triphosphate Pyrophosphohydrolase"/>
    <property type="match status" value="1"/>
</dbReference>
<feature type="compositionally biased region" description="Polar residues" evidence="9">
    <location>
        <begin position="477"/>
        <end position="492"/>
    </location>
</feature>
<evidence type="ECO:0000313" key="12">
    <source>
        <dbReference type="Proteomes" id="UP000317257"/>
    </source>
</evidence>
<evidence type="ECO:0000256" key="4">
    <source>
        <dbReference type="ARBA" id="ARBA00022490"/>
    </source>
</evidence>
<feature type="compositionally biased region" description="Polar residues" evidence="9">
    <location>
        <begin position="701"/>
        <end position="714"/>
    </location>
</feature>
<evidence type="ECO:0000256" key="9">
    <source>
        <dbReference type="SAM" id="MobiDB-lite"/>
    </source>
</evidence>
<dbReference type="AlphaFoldDB" id="A0A5C6GB61"/>
<dbReference type="InterPro" id="IPR036189">
    <property type="entry name" value="DCP2_BoxA_sf"/>
</dbReference>
<dbReference type="InterPro" id="IPR015797">
    <property type="entry name" value="NUDIX_hydrolase-like_dom_sf"/>
</dbReference>
<organism evidence="11 12">
    <name type="scientific">Metarhizium rileyi (strain RCEF 4871)</name>
    <name type="common">Nomuraea rileyi</name>
    <dbReference type="NCBI Taxonomy" id="1649241"/>
    <lineage>
        <taxon>Eukaryota</taxon>
        <taxon>Fungi</taxon>
        <taxon>Dikarya</taxon>
        <taxon>Ascomycota</taxon>
        <taxon>Pezizomycotina</taxon>
        <taxon>Sordariomycetes</taxon>
        <taxon>Hypocreomycetidae</taxon>
        <taxon>Hypocreales</taxon>
        <taxon>Clavicipitaceae</taxon>
        <taxon>Metarhizium</taxon>
    </lineage>
</organism>
<dbReference type="Pfam" id="PF05026">
    <property type="entry name" value="DCP2"/>
    <property type="match status" value="1"/>
</dbReference>
<evidence type="ECO:0000256" key="1">
    <source>
        <dbReference type="ARBA" id="ARBA00001936"/>
    </source>
</evidence>
<reference evidence="12" key="1">
    <citation type="submission" date="2018-12" db="EMBL/GenBank/DDBJ databases">
        <title>The complete genome of Metarhizium rileyi, a key fungal pathogen of Lepidoptera.</title>
        <authorList>
            <person name="Binneck E."/>
            <person name="Lastra C.C.L."/>
            <person name="Sosa-Gomez D.R."/>
        </authorList>
    </citation>
    <scope>NUCLEOTIDE SEQUENCE [LARGE SCALE GENOMIC DNA]</scope>
    <source>
        <strain evidence="12">Cep018-CH2</strain>
    </source>
</reference>
<name>A0A5C6GB61_METRR</name>
<keyword evidence="7" id="KW-0694">RNA-binding</keyword>
<feature type="compositionally biased region" description="Polar residues" evidence="9">
    <location>
        <begin position="510"/>
        <end position="525"/>
    </location>
</feature>
<dbReference type="InterPro" id="IPR007722">
    <property type="entry name" value="DCP2_BoxA"/>
</dbReference>
<dbReference type="GO" id="GO:0140933">
    <property type="term" value="F:5'-(N(7)-methylguanosine 5'-triphospho)-[mRNA] hydrolase activity"/>
    <property type="evidence" value="ECO:0007669"/>
    <property type="project" value="InterPro"/>
</dbReference>
<feature type="region of interest" description="Disordered" evidence="9">
    <location>
        <begin position="645"/>
        <end position="677"/>
    </location>
</feature>
<evidence type="ECO:0000256" key="8">
    <source>
        <dbReference type="ARBA" id="ARBA00023211"/>
    </source>
</evidence>
<dbReference type="InterPro" id="IPR044099">
    <property type="entry name" value="Dcp2_NUDIX"/>
</dbReference>
<dbReference type="CDD" id="cd03672">
    <property type="entry name" value="NUDIX_Dcp2p_Nudt20"/>
    <property type="match status" value="1"/>
</dbReference>
<dbReference type="GO" id="GO:0003723">
    <property type="term" value="F:RNA binding"/>
    <property type="evidence" value="ECO:0007669"/>
    <property type="project" value="UniProtKB-KW"/>
</dbReference>
<feature type="region of interest" description="Disordered" evidence="9">
    <location>
        <begin position="468"/>
        <end position="492"/>
    </location>
</feature>
<dbReference type="SMART" id="SM01125">
    <property type="entry name" value="DCP2"/>
    <property type="match status" value="1"/>
</dbReference>
<feature type="compositionally biased region" description="Polar residues" evidence="9">
    <location>
        <begin position="723"/>
        <end position="733"/>
    </location>
</feature>
<gene>
    <name evidence="11" type="primary">DCP2</name>
    <name evidence="11" type="ORF">ED733_006085</name>
</gene>
<dbReference type="FunFam" id="3.90.79.10:FF:000003">
    <property type="entry name" value="M7GpppN-mRNA hydrolase isoform 2"/>
    <property type="match status" value="1"/>
</dbReference>
<evidence type="ECO:0000259" key="10">
    <source>
        <dbReference type="PROSITE" id="PS51462"/>
    </source>
</evidence>
<feature type="region of interest" description="Disordered" evidence="9">
    <location>
        <begin position="510"/>
        <end position="530"/>
    </location>
</feature>
<feature type="region of interest" description="Disordered" evidence="9">
    <location>
        <begin position="701"/>
        <end position="793"/>
    </location>
</feature>
<accession>A0A5C6GB61</accession>